<name>A0A948TAA5_9BACT</name>
<reference evidence="1" key="1">
    <citation type="journal article" date="2021" name="PeerJ">
        <title>Extensive microbial diversity within the chicken gut microbiome revealed by metagenomics and culture.</title>
        <authorList>
            <person name="Gilroy R."/>
            <person name="Ravi A."/>
            <person name="Getino M."/>
            <person name="Pursley I."/>
            <person name="Horton D.L."/>
            <person name="Alikhan N.F."/>
            <person name="Baker D."/>
            <person name="Gharbi K."/>
            <person name="Hall N."/>
            <person name="Watson M."/>
            <person name="Adriaenssens E.M."/>
            <person name="Foster-Nyarko E."/>
            <person name="Jarju S."/>
            <person name="Secka A."/>
            <person name="Antonio M."/>
            <person name="Oren A."/>
            <person name="Chaudhuri R.R."/>
            <person name="La Ragione R."/>
            <person name="Hildebrand F."/>
            <person name="Pallen M.J."/>
        </authorList>
    </citation>
    <scope>NUCLEOTIDE SEQUENCE</scope>
    <source>
        <strain evidence="1">G4-2901</strain>
    </source>
</reference>
<protein>
    <submittedName>
        <fullName evidence="1">Uncharacterized protein</fullName>
    </submittedName>
</protein>
<feature type="non-terminal residue" evidence="1">
    <location>
        <position position="1"/>
    </location>
</feature>
<comment type="caution">
    <text evidence="1">The sequence shown here is derived from an EMBL/GenBank/DDBJ whole genome shotgun (WGS) entry which is preliminary data.</text>
</comment>
<reference evidence="1" key="2">
    <citation type="submission" date="2021-04" db="EMBL/GenBank/DDBJ databases">
        <authorList>
            <person name="Gilroy R."/>
        </authorList>
    </citation>
    <scope>NUCLEOTIDE SEQUENCE</scope>
    <source>
        <strain evidence="1">G4-2901</strain>
    </source>
</reference>
<sequence>LREEKKENERLQQIKESKNQFITGYQGELNKVKGQFEDYLNTVLKNYRDKRNDVNKSKDEIIRASKRNDAINKSINELEGEYVDFIEMIEEDK</sequence>
<evidence type="ECO:0000313" key="1">
    <source>
        <dbReference type="EMBL" id="MBU3837116.1"/>
    </source>
</evidence>
<gene>
    <name evidence="1" type="ORF">H9777_02080</name>
</gene>
<dbReference type="Proteomes" id="UP000783796">
    <property type="component" value="Unassembled WGS sequence"/>
</dbReference>
<organism evidence="1 2">
    <name type="scientific">Candidatus Phocaeicola faecigallinarum</name>
    <dbReference type="NCBI Taxonomy" id="2838732"/>
    <lineage>
        <taxon>Bacteria</taxon>
        <taxon>Pseudomonadati</taxon>
        <taxon>Bacteroidota</taxon>
        <taxon>Bacteroidia</taxon>
        <taxon>Bacteroidales</taxon>
        <taxon>Bacteroidaceae</taxon>
        <taxon>Phocaeicola</taxon>
    </lineage>
</organism>
<dbReference type="AlphaFoldDB" id="A0A948TAA5"/>
<evidence type="ECO:0000313" key="2">
    <source>
        <dbReference type="Proteomes" id="UP000783796"/>
    </source>
</evidence>
<dbReference type="EMBL" id="JAHLFW010000021">
    <property type="protein sequence ID" value="MBU3837116.1"/>
    <property type="molecule type" value="Genomic_DNA"/>
</dbReference>
<accession>A0A948TAA5</accession>
<proteinExistence type="predicted"/>